<evidence type="ECO:0000256" key="4">
    <source>
        <dbReference type="ARBA" id="ARBA00022741"/>
    </source>
</evidence>
<dbReference type="SUPFAM" id="SSF53067">
    <property type="entry name" value="Actin-like ATPase domain"/>
    <property type="match status" value="2"/>
</dbReference>
<dbReference type="Proteomes" id="UP000596742">
    <property type="component" value="Unassembled WGS sequence"/>
</dbReference>
<comment type="similarity">
    <text evidence="7">Belongs to the actin family.</text>
</comment>
<evidence type="ECO:0000256" key="2">
    <source>
        <dbReference type="ARBA" id="ARBA00004245"/>
    </source>
</evidence>
<dbReference type="FunFam" id="3.30.420.40:FF:000148">
    <property type="entry name" value="Actin, alpha skeletal muscle"/>
    <property type="match status" value="1"/>
</dbReference>
<dbReference type="PRINTS" id="PR00190">
    <property type="entry name" value="ACTIN"/>
</dbReference>
<dbReference type="Gene3D" id="3.90.640.10">
    <property type="entry name" value="Actin, Chain A, domain 4"/>
    <property type="match status" value="1"/>
</dbReference>
<dbReference type="InterPro" id="IPR004000">
    <property type="entry name" value="Actin"/>
</dbReference>
<dbReference type="GO" id="GO:0005524">
    <property type="term" value="F:ATP binding"/>
    <property type="evidence" value="ECO:0007669"/>
    <property type="project" value="UniProtKB-KW"/>
</dbReference>
<accession>A0A8B6EB55</accession>
<dbReference type="EMBL" id="UYJE01004803">
    <property type="protein sequence ID" value="VDI31504.1"/>
    <property type="molecule type" value="Genomic_DNA"/>
</dbReference>
<sequence>MNDEDVPAVVIDNGSGLCKVGFAGDDAPKSVFPSIIGRTRPTQSINCVGGPTHCLVGDNALSKRGILTLSYPIEHGVVTDLDDMEKIWHHAFYNELCVPPEDHPILLTESALITKSNREWMTRILFETFNTPAMYVAHQAVTSLYASGRVTGIVVDSSDGVTNAVPIYEGHAIMHAIVGLNVAGTDLTDYLKKLLADRGYSFTSTAEKQIVRDI</sequence>
<evidence type="ECO:0000256" key="5">
    <source>
        <dbReference type="ARBA" id="ARBA00022840"/>
    </source>
</evidence>
<keyword evidence="3" id="KW-0963">Cytoplasm</keyword>
<dbReference type="SMART" id="SM00268">
    <property type="entry name" value="ACTIN"/>
    <property type="match status" value="1"/>
</dbReference>
<dbReference type="GO" id="GO:0005856">
    <property type="term" value="C:cytoskeleton"/>
    <property type="evidence" value="ECO:0007669"/>
    <property type="project" value="UniProtKB-SubCell"/>
</dbReference>
<dbReference type="Gene3D" id="3.30.420.40">
    <property type="match status" value="1"/>
</dbReference>
<keyword evidence="5" id="KW-0067">ATP-binding</keyword>
<evidence type="ECO:0000313" key="8">
    <source>
        <dbReference type="EMBL" id="VDI31504.1"/>
    </source>
</evidence>
<keyword evidence="6" id="KW-0206">Cytoskeleton</keyword>
<protein>
    <submittedName>
        <fullName evidence="8">Uncharacterized protein</fullName>
    </submittedName>
</protein>
<comment type="function">
    <text evidence="1">Actins are highly conserved proteins that are involved in various types of cell motility and are ubiquitously expressed in all eukaryotic cells.</text>
</comment>
<keyword evidence="9" id="KW-1185">Reference proteome</keyword>
<evidence type="ECO:0000256" key="1">
    <source>
        <dbReference type="ARBA" id="ARBA00003520"/>
    </source>
</evidence>
<gene>
    <name evidence="8" type="ORF">MGAL_10B039420</name>
</gene>
<comment type="caution">
    <text evidence="8">The sequence shown here is derived from an EMBL/GenBank/DDBJ whole genome shotgun (WGS) entry which is preliminary data.</text>
</comment>
<evidence type="ECO:0000313" key="9">
    <source>
        <dbReference type="Proteomes" id="UP000596742"/>
    </source>
</evidence>
<organism evidence="8 9">
    <name type="scientific">Mytilus galloprovincialis</name>
    <name type="common">Mediterranean mussel</name>
    <dbReference type="NCBI Taxonomy" id="29158"/>
    <lineage>
        <taxon>Eukaryota</taxon>
        <taxon>Metazoa</taxon>
        <taxon>Spiralia</taxon>
        <taxon>Lophotrochozoa</taxon>
        <taxon>Mollusca</taxon>
        <taxon>Bivalvia</taxon>
        <taxon>Autobranchia</taxon>
        <taxon>Pteriomorphia</taxon>
        <taxon>Mytilida</taxon>
        <taxon>Mytiloidea</taxon>
        <taxon>Mytilidae</taxon>
        <taxon>Mytilinae</taxon>
        <taxon>Mytilus</taxon>
    </lineage>
</organism>
<name>A0A8B6EB55_MYTGA</name>
<dbReference type="PANTHER" id="PTHR11937">
    <property type="entry name" value="ACTIN"/>
    <property type="match status" value="1"/>
</dbReference>
<dbReference type="Pfam" id="PF00022">
    <property type="entry name" value="Actin"/>
    <property type="match status" value="1"/>
</dbReference>
<proteinExistence type="inferred from homology"/>
<dbReference type="InterPro" id="IPR043129">
    <property type="entry name" value="ATPase_NBD"/>
</dbReference>
<comment type="subcellular location">
    <subcellularLocation>
        <location evidence="2">Cytoplasm</location>
        <location evidence="2">Cytoskeleton</location>
    </subcellularLocation>
</comment>
<evidence type="ECO:0000256" key="3">
    <source>
        <dbReference type="ARBA" id="ARBA00022490"/>
    </source>
</evidence>
<dbReference type="AlphaFoldDB" id="A0A8B6EB55"/>
<keyword evidence="4" id="KW-0547">Nucleotide-binding</keyword>
<dbReference type="OrthoDB" id="9973372at2759"/>
<evidence type="ECO:0000256" key="7">
    <source>
        <dbReference type="RuleBase" id="RU000487"/>
    </source>
</evidence>
<evidence type="ECO:0000256" key="6">
    <source>
        <dbReference type="ARBA" id="ARBA00023212"/>
    </source>
</evidence>
<reference evidence="8" key="1">
    <citation type="submission" date="2018-11" db="EMBL/GenBank/DDBJ databases">
        <authorList>
            <person name="Alioto T."/>
            <person name="Alioto T."/>
        </authorList>
    </citation>
    <scope>NUCLEOTIDE SEQUENCE</scope>
</reference>